<dbReference type="InterPro" id="IPR036059">
    <property type="entry name" value="TldD/PmbA_sf"/>
</dbReference>
<dbReference type="GO" id="GO:0006508">
    <property type="term" value="P:proteolysis"/>
    <property type="evidence" value="ECO:0007669"/>
    <property type="project" value="InterPro"/>
</dbReference>
<dbReference type="GO" id="GO:0005829">
    <property type="term" value="C:cytosol"/>
    <property type="evidence" value="ECO:0007669"/>
    <property type="project" value="TreeGrafter"/>
</dbReference>
<proteinExistence type="predicted"/>
<dbReference type="SUPFAM" id="SSF111283">
    <property type="entry name" value="Putative modulator of DNA gyrase, PmbA/TldD"/>
    <property type="match status" value="1"/>
</dbReference>
<dbReference type="KEGG" id="eme:CEM_350"/>
<dbReference type="Gene3D" id="3.30.2290.10">
    <property type="entry name" value="PmbA/TldD superfamily"/>
    <property type="match status" value="1"/>
</dbReference>
<dbReference type="InterPro" id="IPR045570">
    <property type="entry name" value="Metalloprtase-TldD/E_cen_dom"/>
</dbReference>
<dbReference type="InterPro" id="IPR045569">
    <property type="entry name" value="Metalloprtase-TldD/E_C"/>
</dbReference>
<dbReference type="Proteomes" id="UP000032420">
    <property type="component" value="Chromosome I"/>
</dbReference>
<dbReference type="OrthoDB" id="9803618at2"/>
<accession>A0A078KBR1</accession>
<feature type="domain" description="Metalloprotease TldD/E C-terminal" evidence="1">
    <location>
        <begin position="232"/>
        <end position="438"/>
    </location>
</feature>
<dbReference type="GO" id="GO:0008237">
    <property type="term" value="F:metallopeptidase activity"/>
    <property type="evidence" value="ECO:0007669"/>
    <property type="project" value="InterPro"/>
</dbReference>
<evidence type="ECO:0000259" key="2">
    <source>
        <dbReference type="Pfam" id="PF19290"/>
    </source>
</evidence>
<evidence type="ECO:0000313" key="3">
    <source>
        <dbReference type="EMBL" id="CDZ16591.1"/>
    </source>
</evidence>
<dbReference type="InterPro" id="IPR035068">
    <property type="entry name" value="TldD/PmbA_N"/>
</dbReference>
<dbReference type="PATRIC" id="fig|1495769.3.peg.312"/>
<dbReference type="PANTHER" id="PTHR43421:SF1">
    <property type="entry name" value="METALLOPROTEASE PMBA"/>
    <property type="match status" value="1"/>
</dbReference>
<feature type="domain" description="Metalloprotease TldD/E central" evidence="2">
    <location>
        <begin position="118"/>
        <end position="197"/>
    </location>
</feature>
<sequence>MNKNELEYYVKYSLEYAMKKGVNDCEININIYKGINVNVYKGKIDNFKLSKNYEINISVYIDNCKINVLCKDINISSIKESIDKACIIAYLNKKKEYEDIGLADPSILAIKFPDLDIYHPWNINSDEAIYLSKYIENSVLKIKNIVNSEGVFMSTNKKLNIYANSNGFIGKKKSTYHFISCILIAGYGKNMYKGYDYINNCNMKYIQFPEIIGISAALKAKSQVGAIKPKYGKMPILFIPELARELISFFFKAISGNYLYMKQSFLNDCLGERIFPSWFSIIEKPLEIGCIDSASFDNEGVYTRNNIFIKNGILISYMLSNYSANRMGLLSTGNAGGARNVYIKAHLTYYASLIKNIDNGIMVTELFGQGVNIINGDYSRGAVGFLIKNGKIIRPLEEFTIASNLRKMFINILAVGDNIDYRNNIKIGSLLINEMVVSS</sequence>
<dbReference type="STRING" id="1495769.CEM_350"/>
<keyword evidence="4" id="KW-1185">Reference proteome</keyword>
<reference evidence="4" key="1">
    <citation type="submission" date="2014-07" db="EMBL/GenBank/DDBJ databases">
        <authorList>
            <person name="Santos-Garcia D."/>
        </authorList>
    </citation>
    <scope>NUCLEOTIDE SEQUENCE [LARGE SCALE GENOMIC DNA]</scope>
</reference>
<gene>
    <name evidence="3" type="primary">pmbA</name>
    <name evidence="3" type="ORF">CEM_350</name>
</gene>
<evidence type="ECO:0000259" key="1">
    <source>
        <dbReference type="Pfam" id="PF19289"/>
    </source>
</evidence>
<dbReference type="PANTHER" id="PTHR43421">
    <property type="entry name" value="METALLOPROTEASE PMBA"/>
    <property type="match status" value="1"/>
</dbReference>
<protein>
    <submittedName>
        <fullName evidence="3">Protein PmbA</fullName>
    </submittedName>
</protein>
<dbReference type="Pfam" id="PF19289">
    <property type="entry name" value="PmbA_TldD_3rd"/>
    <property type="match status" value="1"/>
</dbReference>
<name>A0A078KBR1_9GAMM</name>
<evidence type="ECO:0000313" key="4">
    <source>
        <dbReference type="Proteomes" id="UP000032420"/>
    </source>
</evidence>
<dbReference type="EMBL" id="LM655252">
    <property type="protein sequence ID" value="CDZ16591.1"/>
    <property type="molecule type" value="Genomic_DNA"/>
</dbReference>
<dbReference type="AlphaFoldDB" id="A0A078KBR1"/>
<dbReference type="HOGENOM" id="CLU_026425_0_0_6"/>
<organism evidence="3 4">
    <name type="scientific">Candidatus Johnevansia muelleri</name>
    <dbReference type="NCBI Taxonomy" id="1495769"/>
    <lineage>
        <taxon>Bacteria</taxon>
        <taxon>Pseudomonadati</taxon>
        <taxon>Pseudomonadota</taxon>
        <taxon>Gammaproteobacteria</taxon>
        <taxon>Candidatus Johnevansiales</taxon>
        <taxon>Candidatus Johnevansiaceae</taxon>
        <taxon>Candidatus Johnevansia</taxon>
    </lineage>
</organism>
<dbReference type="InterPro" id="IPR047657">
    <property type="entry name" value="PmbA"/>
</dbReference>
<dbReference type="Pfam" id="PF19290">
    <property type="entry name" value="PmbA_TldD_2nd"/>
    <property type="match status" value="1"/>
</dbReference>